<protein>
    <recommendedName>
        <fullName evidence="8">5-hydroxyisourate hydrolase</fullName>
        <shortName evidence="8">HIU hydrolase</shortName>
        <shortName evidence="8">HIUHase</shortName>
        <ecNumber evidence="8">3.5.2.17</ecNumber>
    </recommendedName>
</protein>
<organism evidence="10 11">
    <name type="scientific">Agromyces terreus</name>
    <dbReference type="NCBI Taxonomy" id="424795"/>
    <lineage>
        <taxon>Bacteria</taxon>
        <taxon>Bacillati</taxon>
        <taxon>Actinomycetota</taxon>
        <taxon>Actinomycetes</taxon>
        <taxon>Micrococcales</taxon>
        <taxon>Microbacteriaceae</taxon>
        <taxon>Agromyces</taxon>
    </lineage>
</organism>
<dbReference type="GO" id="GO:0033971">
    <property type="term" value="F:hydroxyisourate hydrolase activity"/>
    <property type="evidence" value="ECO:0007669"/>
    <property type="project" value="UniProtKB-EC"/>
</dbReference>
<dbReference type="RefSeq" id="WP_156999091.1">
    <property type="nucleotide sequence ID" value="NZ_BAAANU010000060.1"/>
</dbReference>
<name>A0A9X2K9R8_9MICO</name>
<evidence type="ECO:0000313" key="11">
    <source>
        <dbReference type="Proteomes" id="UP001139722"/>
    </source>
</evidence>
<evidence type="ECO:0000256" key="1">
    <source>
        <dbReference type="ARBA" id="ARBA00001043"/>
    </source>
</evidence>
<evidence type="ECO:0000256" key="5">
    <source>
        <dbReference type="ARBA" id="ARBA00022631"/>
    </source>
</evidence>
<dbReference type="PROSITE" id="PS00768">
    <property type="entry name" value="TRANSTHYRETIN_1"/>
    <property type="match status" value="1"/>
</dbReference>
<comment type="catalytic activity">
    <reaction evidence="1 8">
        <text>5-hydroxyisourate + H2O = 5-hydroxy-2-oxo-4-ureido-2,5-dihydro-1H-imidazole-5-carboxylate + H(+)</text>
        <dbReference type="Rhea" id="RHEA:23736"/>
        <dbReference type="ChEBI" id="CHEBI:15377"/>
        <dbReference type="ChEBI" id="CHEBI:15378"/>
        <dbReference type="ChEBI" id="CHEBI:18072"/>
        <dbReference type="ChEBI" id="CHEBI:58639"/>
        <dbReference type="EC" id="3.5.2.17"/>
    </reaction>
</comment>
<dbReference type="GO" id="GO:0006144">
    <property type="term" value="P:purine nucleobase metabolic process"/>
    <property type="evidence" value="ECO:0007669"/>
    <property type="project" value="UniProtKB-KW"/>
</dbReference>
<keyword evidence="11" id="KW-1185">Reference proteome</keyword>
<comment type="function">
    <text evidence="2">Catalyzes the hydrolysis of 5-hydroxyisourate (HIU) to 2-oxo-4-hydroxy-4-carboxy-5-ureidoimidazoline (OHCU).</text>
</comment>
<dbReference type="InterPro" id="IPR036817">
    <property type="entry name" value="Transthyretin/HIU_hydrolase_sf"/>
</dbReference>
<proteinExistence type="inferred from homology"/>
<dbReference type="PRINTS" id="PR00189">
    <property type="entry name" value="TRNSTHYRETIN"/>
</dbReference>
<evidence type="ECO:0000256" key="6">
    <source>
        <dbReference type="ARBA" id="ARBA00022801"/>
    </source>
</evidence>
<dbReference type="InterPro" id="IPR023418">
    <property type="entry name" value="Thyroxine_BS"/>
</dbReference>
<dbReference type="Pfam" id="PF00576">
    <property type="entry name" value="Transthyretin"/>
    <property type="match status" value="1"/>
</dbReference>
<dbReference type="PANTHER" id="PTHR10395">
    <property type="entry name" value="URICASE AND TRANSTHYRETIN-RELATED"/>
    <property type="match status" value="1"/>
</dbReference>
<evidence type="ECO:0000256" key="8">
    <source>
        <dbReference type="RuleBase" id="RU361270"/>
    </source>
</evidence>
<evidence type="ECO:0000256" key="4">
    <source>
        <dbReference type="ARBA" id="ARBA00011881"/>
    </source>
</evidence>
<dbReference type="CDD" id="cd05822">
    <property type="entry name" value="TLP_HIUase"/>
    <property type="match status" value="1"/>
</dbReference>
<dbReference type="EMBL" id="JAMZDY010000001">
    <property type="protein sequence ID" value="MCP2369533.1"/>
    <property type="molecule type" value="Genomic_DNA"/>
</dbReference>
<dbReference type="AlphaFoldDB" id="A0A9X2K9R8"/>
<feature type="domain" description="Transthyretin/hydroxyisourate hydrolase" evidence="9">
    <location>
        <begin position="1"/>
        <end position="112"/>
    </location>
</feature>
<evidence type="ECO:0000256" key="3">
    <source>
        <dbReference type="ARBA" id="ARBA00009850"/>
    </source>
</evidence>
<gene>
    <name evidence="10" type="ORF">BJ978_000209</name>
</gene>
<comment type="subunit">
    <text evidence="4 8">Homotetramer.</text>
</comment>
<dbReference type="Gene3D" id="2.60.40.180">
    <property type="entry name" value="Transthyretin/hydroxyisourate hydrolase domain"/>
    <property type="match status" value="1"/>
</dbReference>
<reference evidence="10" key="1">
    <citation type="submission" date="2022-06" db="EMBL/GenBank/DDBJ databases">
        <title>Sequencing the genomes of 1000 actinobacteria strains.</title>
        <authorList>
            <person name="Klenk H.-P."/>
        </authorList>
    </citation>
    <scope>NUCLEOTIDE SEQUENCE</scope>
    <source>
        <strain evidence="10">DSM 22016</strain>
    </source>
</reference>
<comment type="similarity">
    <text evidence="3 8">Belongs to the transthyretin family. 5-hydroxyisourate hydrolase subfamily.</text>
</comment>
<dbReference type="Proteomes" id="UP001139722">
    <property type="component" value="Unassembled WGS sequence"/>
</dbReference>
<feature type="binding site" evidence="7">
    <location>
        <position position="47"/>
    </location>
    <ligand>
        <name>substrate</name>
    </ligand>
</feature>
<comment type="caution">
    <text evidence="10">The sequence shown here is derived from an EMBL/GenBank/DDBJ whole genome shotgun (WGS) entry which is preliminary data.</text>
</comment>
<evidence type="ECO:0000259" key="9">
    <source>
        <dbReference type="SMART" id="SM00095"/>
    </source>
</evidence>
<dbReference type="SUPFAM" id="SSF49472">
    <property type="entry name" value="Transthyretin (synonym: prealbumin)"/>
    <property type="match status" value="1"/>
</dbReference>
<feature type="binding site" evidence="7">
    <location>
        <position position="9"/>
    </location>
    <ligand>
        <name>substrate</name>
    </ligand>
</feature>
<accession>A0A9X2K9R8</accession>
<dbReference type="InterPro" id="IPR014306">
    <property type="entry name" value="Hydroxyisourate_hydrolase"/>
</dbReference>
<dbReference type="EC" id="3.5.2.17" evidence="8"/>
<feature type="binding site" evidence="7">
    <location>
        <position position="110"/>
    </location>
    <ligand>
        <name>substrate</name>
    </ligand>
</feature>
<evidence type="ECO:0000256" key="2">
    <source>
        <dbReference type="ARBA" id="ARBA00002704"/>
    </source>
</evidence>
<evidence type="ECO:0000313" key="10">
    <source>
        <dbReference type="EMBL" id="MCP2369533.1"/>
    </source>
</evidence>
<dbReference type="InterPro" id="IPR023416">
    <property type="entry name" value="Transthyretin/HIU_hydrolase_d"/>
</dbReference>
<keyword evidence="6 8" id="KW-0378">Hydrolase</keyword>
<dbReference type="SMART" id="SM00095">
    <property type="entry name" value="TR_THY"/>
    <property type="match status" value="1"/>
</dbReference>
<sequence>MSISQITTHVLDSTVGRPAAGVAVELHARDGAGWRLIGTGSTDADGRAKQLGPASVPTGEYRLRFDTGAWFAASDTPTFYPEVQLTFLVDEEGRHYHVPLLLSPFAYSTYRGS</sequence>
<evidence type="ECO:0000256" key="7">
    <source>
        <dbReference type="PIRSR" id="PIRSR600895-51"/>
    </source>
</evidence>
<dbReference type="InterPro" id="IPR000895">
    <property type="entry name" value="Transthyretin/HIU_hydrolase"/>
</dbReference>
<keyword evidence="5 8" id="KW-0659">Purine metabolism</keyword>
<dbReference type="OrthoDB" id="9792386at2"/>
<dbReference type="PANTHER" id="PTHR10395:SF7">
    <property type="entry name" value="5-HYDROXYISOURATE HYDROLASE"/>
    <property type="match status" value="1"/>
</dbReference>
<dbReference type="NCBIfam" id="TIGR02962">
    <property type="entry name" value="hdxy_isourate"/>
    <property type="match status" value="1"/>
</dbReference>